<dbReference type="SUPFAM" id="SSF53098">
    <property type="entry name" value="Ribonuclease H-like"/>
    <property type="match status" value="1"/>
</dbReference>
<protein>
    <recommendedName>
        <fullName evidence="5">ribonuclease H</fullName>
        <ecNumber evidence="5">3.1.26.4</ecNumber>
    </recommendedName>
</protein>
<dbReference type="EC" id="3.1.26.4" evidence="5"/>
<dbReference type="InterPro" id="IPR022892">
    <property type="entry name" value="RNaseHI"/>
</dbReference>
<dbReference type="InterPro" id="IPR036397">
    <property type="entry name" value="RNaseH_sf"/>
</dbReference>
<dbReference type="PROSITE" id="PS50879">
    <property type="entry name" value="RNASE_H_1"/>
    <property type="match status" value="1"/>
</dbReference>
<comment type="catalytic activity">
    <reaction evidence="1">
        <text>Endonucleolytic cleavage to 5'-phosphomonoester.</text>
        <dbReference type="EC" id="3.1.26.4"/>
    </reaction>
</comment>
<dbReference type="InterPro" id="IPR050092">
    <property type="entry name" value="RNase_H"/>
</dbReference>
<evidence type="ECO:0000256" key="3">
    <source>
        <dbReference type="ARBA" id="ARBA00005300"/>
    </source>
</evidence>
<dbReference type="EMBL" id="MN688676">
    <property type="protein sequence ID" value="QIZ31215.1"/>
    <property type="molecule type" value="Genomic_DNA"/>
</dbReference>
<reference evidence="12" key="1">
    <citation type="journal article" date="2020" name="Sci. Adv.">
        <title>Virus-host coexistence in phytoplankton through the genomic lens.</title>
        <authorList>
            <person name="Yau S."/>
            <person name="Krasovec M."/>
            <person name="Benites L.F."/>
            <person name="Rombauts S."/>
            <person name="Groussin M."/>
            <person name="Vancaester E."/>
            <person name="Aury J.M."/>
            <person name="Derelle E."/>
            <person name="Desdevises Y."/>
            <person name="Escande M.L."/>
            <person name="Grimsley N."/>
            <person name="Guy J."/>
            <person name="Moreau H."/>
            <person name="Sanchez-Brosseau S."/>
            <person name="van de Peer Y."/>
            <person name="Vandepoele K."/>
            <person name="Gourbiere S."/>
            <person name="Piganeau G."/>
        </authorList>
    </citation>
    <scope>NUCLEOTIDE SEQUENCE</scope>
    <source>
        <strain evidence="12">OmV2</strain>
    </source>
</reference>
<evidence type="ECO:0000313" key="12">
    <source>
        <dbReference type="EMBL" id="QIZ31215.1"/>
    </source>
</evidence>
<comment type="similarity">
    <text evidence="3">Belongs to the RNase H family.</text>
</comment>
<dbReference type="CDD" id="cd09278">
    <property type="entry name" value="RNase_HI_prokaryote_like"/>
    <property type="match status" value="1"/>
</dbReference>
<evidence type="ECO:0000256" key="6">
    <source>
        <dbReference type="ARBA" id="ARBA00022722"/>
    </source>
</evidence>
<keyword evidence="9" id="KW-0378">Hydrolase</keyword>
<organism evidence="12">
    <name type="scientific">Ostreococcus mediterraneus virus 2</name>
    <dbReference type="NCBI Taxonomy" id="2726183"/>
    <lineage>
        <taxon>Viruses</taxon>
        <taxon>Varidnaviria</taxon>
        <taxon>Bamfordvirae</taxon>
        <taxon>Nucleocytoviricota</taxon>
        <taxon>Megaviricetes</taxon>
        <taxon>Algavirales</taxon>
        <taxon>Phycodnaviridae</taxon>
        <taxon>Prasinovirus</taxon>
    </lineage>
</organism>
<evidence type="ECO:0000256" key="7">
    <source>
        <dbReference type="ARBA" id="ARBA00022723"/>
    </source>
</evidence>
<dbReference type="InterPro" id="IPR002156">
    <property type="entry name" value="RNaseH_domain"/>
</dbReference>
<dbReference type="GO" id="GO:0004523">
    <property type="term" value="F:RNA-DNA hybrid ribonuclease activity"/>
    <property type="evidence" value="ECO:0007669"/>
    <property type="project" value="UniProtKB-EC"/>
</dbReference>
<evidence type="ECO:0000259" key="11">
    <source>
        <dbReference type="PROSITE" id="PS50879"/>
    </source>
</evidence>
<proteinExistence type="inferred from homology"/>
<name>A0A6H1QU99_9PHYC</name>
<accession>A0A6H1QU99</accession>
<keyword evidence="6" id="KW-0540">Nuclease</keyword>
<feature type="domain" description="RNase H type-1" evidence="11">
    <location>
        <begin position="1"/>
        <end position="138"/>
    </location>
</feature>
<comment type="subunit">
    <text evidence="4">Monomer.</text>
</comment>
<dbReference type="InterPro" id="IPR012337">
    <property type="entry name" value="RNaseH-like_sf"/>
</dbReference>
<dbReference type="Gene3D" id="3.30.420.10">
    <property type="entry name" value="Ribonuclease H-like superfamily/Ribonuclease H"/>
    <property type="match status" value="1"/>
</dbReference>
<dbReference type="PANTHER" id="PTHR10642">
    <property type="entry name" value="RIBONUCLEASE H1"/>
    <property type="match status" value="1"/>
</dbReference>
<keyword evidence="8" id="KW-0255">Endonuclease</keyword>
<evidence type="ECO:0000256" key="1">
    <source>
        <dbReference type="ARBA" id="ARBA00000077"/>
    </source>
</evidence>
<evidence type="ECO:0000256" key="8">
    <source>
        <dbReference type="ARBA" id="ARBA00022759"/>
    </source>
</evidence>
<evidence type="ECO:0000256" key="10">
    <source>
        <dbReference type="ARBA" id="ARBA00022842"/>
    </source>
</evidence>
<evidence type="ECO:0000256" key="9">
    <source>
        <dbReference type="ARBA" id="ARBA00022801"/>
    </source>
</evidence>
<dbReference type="GO" id="GO:0043137">
    <property type="term" value="P:DNA replication, removal of RNA primer"/>
    <property type="evidence" value="ECO:0007669"/>
    <property type="project" value="TreeGrafter"/>
</dbReference>
<evidence type="ECO:0000256" key="5">
    <source>
        <dbReference type="ARBA" id="ARBA00012180"/>
    </source>
</evidence>
<dbReference type="GO" id="GO:0046872">
    <property type="term" value="F:metal ion binding"/>
    <property type="evidence" value="ECO:0007669"/>
    <property type="project" value="UniProtKB-KW"/>
</dbReference>
<dbReference type="Pfam" id="PF00075">
    <property type="entry name" value="RNase_H"/>
    <property type="match status" value="1"/>
</dbReference>
<gene>
    <name evidence="12" type="ORF">orf00235</name>
</gene>
<dbReference type="PANTHER" id="PTHR10642:SF26">
    <property type="entry name" value="RIBONUCLEASE H1"/>
    <property type="match status" value="1"/>
</dbReference>
<sequence length="146" mass="16125">MQDVYTDGSCLGNPGPGGWAVTGAGINMSGGKDGTTNNVMEMTAVVQALQQCLARDILEIRLFTDSNYVKNGITSWIKNWKRNGWRTAAGTPVKNKGLWIEIDTLQGKMTSVEWKWVKAHNGHPQNELVDTMAHREATEIKNSHVK</sequence>
<comment type="cofactor">
    <cofactor evidence="2">
        <name>Mg(2+)</name>
        <dbReference type="ChEBI" id="CHEBI:18420"/>
    </cofactor>
</comment>
<evidence type="ECO:0000256" key="2">
    <source>
        <dbReference type="ARBA" id="ARBA00001946"/>
    </source>
</evidence>
<dbReference type="NCBIfam" id="NF001236">
    <property type="entry name" value="PRK00203.1"/>
    <property type="match status" value="1"/>
</dbReference>
<evidence type="ECO:0000256" key="4">
    <source>
        <dbReference type="ARBA" id="ARBA00011245"/>
    </source>
</evidence>
<dbReference type="HAMAP" id="MF_00042">
    <property type="entry name" value="RNase_H"/>
    <property type="match status" value="1"/>
</dbReference>
<keyword evidence="7" id="KW-0479">Metal-binding</keyword>
<dbReference type="GO" id="GO:0003676">
    <property type="term" value="F:nucleic acid binding"/>
    <property type="evidence" value="ECO:0007669"/>
    <property type="project" value="InterPro"/>
</dbReference>
<keyword evidence="10" id="KW-0460">Magnesium</keyword>